<feature type="compositionally biased region" description="Basic and acidic residues" evidence="1">
    <location>
        <begin position="366"/>
        <end position="383"/>
    </location>
</feature>
<feature type="compositionally biased region" description="Polar residues" evidence="1">
    <location>
        <begin position="973"/>
        <end position="982"/>
    </location>
</feature>
<feature type="compositionally biased region" description="Polar residues" evidence="1">
    <location>
        <begin position="1453"/>
        <end position="1462"/>
    </location>
</feature>
<dbReference type="EMBL" id="JXCE01000073">
    <property type="protein sequence ID" value="KPA42186.1"/>
    <property type="molecule type" value="Genomic_DNA"/>
</dbReference>
<feature type="compositionally biased region" description="Polar residues" evidence="1">
    <location>
        <begin position="295"/>
        <end position="305"/>
    </location>
</feature>
<feature type="compositionally biased region" description="Low complexity" evidence="1">
    <location>
        <begin position="1269"/>
        <end position="1293"/>
    </location>
</feature>
<feature type="compositionally biased region" description="Basic and acidic residues" evidence="1">
    <location>
        <begin position="844"/>
        <end position="857"/>
    </location>
</feature>
<feature type="compositionally biased region" description="Basic residues" evidence="1">
    <location>
        <begin position="915"/>
        <end position="925"/>
    </location>
</feature>
<name>A0A0M9EYM5_FUSLA</name>
<feature type="compositionally biased region" description="Polar residues" evidence="1">
    <location>
        <begin position="1044"/>
        <end position="1088"/>
    </location>
</feature>
<comment type="caution">
    <text evidence="2">The sequence shown here is derived from an EMBL/GenBank/DDBJ whole genome shotgun (WGS) entry which is preliminary data.</text>
</comment>
<sequence>MAVSSQPLTRETANPNAATAAASAFLRREGTPSLSSAAAAAALKARPTTPTNVSQVQSKRVSRRSASVSSTGSRDRRSRDLHRSPSASSMTERTFRSPSPSPARNPAPQSHDVPPVPKIPQNEQVRNDVKNPTRKRATSLQTQSFQTASQKMKNGQGTWFGAAAAGDMSNMRRANVVDKRASVDLRPSSPSSINFSYPRSMTDSPSQSNNAMVYDPNSRRMVPQAQLLMQEQEVRDASEKPVRKHKHESSRAGSHLSKGTLGRLKGTAVEPVSPPPKTSKQAQSPPVVHAAVVQPEQTKQVSQAKSEPEPAPEPDLEPESDVEREAQPGPRPNVLAEQTMHESDLESDDEASRQTDGVVASPPRTAKSETSIRKRPSIVHEDREQEEEYEPVTTTVSQERPVDGVDAIPVKSTTPPQTQTSVPVDHQNESVRRTRVHSESPARSPARTTHFAPKTDQLLVRHEPPPRSLSPRKSALKYSSPRDASPSEDGSDASAAWSGMAREDSDISRKKSARVSFDDGNTAIMGEAAPASDTDSPRLASPQSKKSWHSIIGRKKRDSITLDEDETMTPRPALPSFGSVREKKVREPEERPLVRPTDRSASPPIAATSHSTEADEQSTTQDLAQSSDYAIGSVLSQEQASRNEANTSRYREPLPPVVTSVDGQGYSSNSDMESDVESDVGKLETQTSTGHGVETQTTVSDTAGGVESDSAKSSPNDNIPTISIIHPSPRIPDENQSDSPSDFFDVPGDFPAETDDGTNKKAISDESKEPAQIATRRSFDSNSAVSSNSQMHDIQEESEESEESDGSSIYSDAYEDLSDMEGDGFLSLDAVVDSPVEPTVPQRVLEKAMAKSQEADKSQQSTPIKSTPQVPLQTPSDWQTAKAYWRSLSPEGRRQLEKEAMEDSDEEPIPEQTVRRPKHKAKTHTKAKDAKELVQEPLEEPEVSEKLRSTKRVYQIQPGTSWPRDDVEKPRVQASTSNNTTPNGGGKLRKSMRGSTAPAVDSSKPAQSGSMRKSMRSGAAPSSPQNSNDDHLRKSLRQKPEASVTPNTGMRKSLRANGSTANGHTMSPTPKSGARPTSYQPATASETVKTQRRTHSEDRGPTMRGAAKPALSRRGSDSSESSFRRAKVGGGEGLGFRRTMRGSVREPAPATAPAQETPRGSSRFSLRSLSPTGFRRNSNTSSPPPVVMGGRMRQSLRSESSEAEPSRKRLSGFGRPAKAKKSNGGSRFEDSSDEDESRPSFRSRFVDSSDEDIPSPISKQKRVPKTMRGSSSNGAAAAATKAPASRAGMQDSPDLPDSDDDEEQPQQGITSNGAASRSTPVLNRNGSGRGNFGVQNDNIEKMGARPGHKRRGSFMSSILRRKKDPSDKISRNTSESASRRDTHLERAQERLAVIRSNSEGAAHNSRLQKRGANWPLKDHEHTHEEEDRFDEGSQNTYVVDEEKRPSTAGGLGSSPSSPTNKTGFLKRRSTSHSQMRSRAMSTDGSEVGTLKKKKFGALRRMFKLDE</sequence>
<protein>
    <submittedName>
        <fullName evidence="2">Uncharacterized protein</fullName>
    </submittedName>
</protein>
<dbReference type="OrthoDB" id="5423926at2759"/>
<feature type="compositionally biased region" description="Basic and acidic residues" evidence="1">
    <location>
        <begin position="232"/>
        <end position="241"/>
    </location>
</feature>
<feature type="compositionally biased region" description="Basic and acidic residues" evidence="1">
    <location>
        <begin position="891"/>
        <end position="901"/>
    </location>
</feature>
<feature type="compositionally biased region" description="Basic and acidic residues" evidence="1">
    <location>
        <begin position="426"/>
        <end position="440"/>
    </location>
</feature>
<feature type="compositionally biased region" description="Acidic residues" evidence="1">
    <location>
        <begin position="310"/>
        <end position="320"/>
    </location>
</feature>
<feature type="compositionally biased region" description="Polar residues" evidence="1">
    <location>
        <begin position="1308"/>
        <end position="1326"/>
    </location>
</feature>
<dbReference type="Proteomes" id="UP000037904">
    <property type="component" value="Unassembled WGS sequence"/>
</dbReference>
<feature type="compositionally biased region" description="Polar residues" evidence="1">
    <location>
        <begin position="711"/>
        <end position="721"/>
    </location>
</feature>
<feature type="compositionally biased region" description="Polar residues" evidence="1">
    <location>
        <begin position="1471"/>
        <end position="1484"/>
    </location>
</feature>
<organism evidence="2 3">
    <name type="scientific">Fusarium langsethiae</name>
    <dbReference type="NCBI Taxonomy" id="179993"/>
    <lineage>
        <taxon>Eukaryota</taxon>
        <taxon>Fungi</taxon>
        <taxon>Dikarya</taxon>
        <taxon>Ascomycota</taxon>
        <taxon>Pezizomycotina</taxon>
        <taxon>Sordariomycetes</taxon>
        <taxon>Hypocreomycetidae</taxon>
        <taxon>Hypocreales</taxon>
        <taxon>Nectriaceae</taxon>
        <taxon>Fusarium</taxon>
    </lineage>
</organism>
<proteinExistence type="predicted"/>
<feature type="region of interest" description="Disordered" evidence="1">
    <location>
        <begin position="231"/>
        <end position="1488"/>
    </location>
</feature>
<feature type="compositionally biased region" description="Acidic residues" evidence="1">
    <location>
        <begin position="1294"/>
        <end position="1304"/>
    </location>
</feature>
<feature type="compositionally biased region" description="Basic and acidic residues" evidence="1">
    <location>
        <begin position="73"/>
        <end position="83"/>
    </location>
</feature>
<feature type="compositionally biased region" description="Low complexity" evidence="1">
    <location>
        <begin position="12"/>
        <end position="24"/>
    </location>
</feature>
<feature type="compositionally biased region" description="Basic and acidic residues" evidence="1">
    <location>
        <begin position="1377"/>
        <end position="1389"/>
    </location>
</feature>
<feature type="compositionally biased region" description="Low complexity" evidence="1">
    <location>
        <begin position="33"/>
        <end position="45"/>
    </location>
</feature>
<feature type="compositionally biased region" description="Low complexity" evidence="1">
    <location>
        <begin position="409"/>
        <end position="424"/>
    </location>
</feature>
<feature type="compositionally biased region" description="Basic residues" evidence="1">
    <location>
        <begin position="546"/>
        <end position="557"/>
    </location>
</feature>
<feature type="compositionally biased region" description="Acidic residues" evidence="1">
    <location>
        <begin position="796"/>
        <end position="805"/>
    </location>
</feature>
<evidence type="ECO:0000313" key="3">
    <source>
        <dbReference type="Proteomes" id="UP000037904"/>
    </source>
</evidence>
<feature type="compositionally biased region" description="Basic and acidic residues" evidence="1">
    <location>
        <begin position="580"/>
        <end position="598"/>
    </location>
</feature>
<feature type="compositionally biased region" description="Polar residues" evidence="1">
    <location>
        <begin position="858"/>
        <end position="879"/>
    </location>
</feature>
<feature type="compositionally biased region" description="Basic and acidic residues" evidence="1">
    <location>
        <begin position="757"/>
        <end position="769"/>
    </location>
</feature>
<feature type="compositionally biased region" description="Polar residues" evidence="1">
    <location>
        <begin position="138"/>
        <end position="153"/>
    </location>
</feature>
<feature type="compositionally biased region" description="Polar residues" evidence="1">
    <location>
        <begin position="617"/>
        <end position="648"/>
    </location>
</feature>
<evidence type="ECO:0000256" key="1">
    <source>
        <dbReference type="SAM" id="MobiDB-lite"/>
    </source>
</evidence>
<keyword evidence="3" id="KW-1185">Reference proteome</keyword>
<feature type="compositionally biased region" description="Polar residues" evidence="1">
    <location>
        <begin position="661"/>
        <end position="671"/>
    </location>
</feature>
<feature type="compositionally biased region" description="Polar residues" evidence="1">
    <location>
        <begin position="684"/>
        <end position="701"/>
    </location>
</feature>
<feature type="compositionally biased region" description="Basic and acidic residues" evidence="1">
    <location>
        <begin position="1416"/>
        <end position="1426"/>
    </location>
</feature>
<feature type="compositionally biased region" description="Polar residues" evidence="1">
    <location>
        <begin position="1"/>
        <end position="11"/>
    </location>
</feature>
<feature type="compositionally biased region" description="Low complexity" evidence="1">
    <location>
        <begin position="53"/>
        <end position="72"/>
    </location>
</feature>
<feature type="compositionally biased region" description="Polar residues" evidence="1">
    <location>
        <begin position="188"/>
        <end position="211"/>
    </location>
</feature>
<gene>
    <name evidence="2" type="ORF">FLAG1_04936</name>
</gene>
<accession>A0A0M9EYM5</accession>
<feature type="compositionally biased region" description="Acidic residues" evidence="1">
    <location>
        <begin position="813"/>
        <end position="822"/>
    </location>
</feature>
<reference evidence="2 3" key="1">
    <citation type="submission" date="2015-04" db="EMBL/GenBank/DDBJ databases">
        <title>The draft genome sequence of Fusarium langsethiae, a T-2/HT-2 mycotoxin producer.</title>
        <authorList>
            <person name="Lysoe E."/>
            <person name="Divon H.H."/>
            <person name="Terzi V."/>
            <person name="Orru L."/>
            <person name="Lamontanara A."/>
            <person name="Kolseth A.-K."/>
            <person name="Frandsen R.J."/>
            <person name="Nielsen K."/>
            <person name="Thrane U."/>
        </authorList>
    </citation>
    <scope>NUCLEOTIDE SEQUENCE [LARGE SCALE GENOMIC DNA]</scope>
    <source>
        <strain evidence="2 3">Fl201059</strain>
    </source>
</reference>
<feature type="compositionally biased region" description="Low complexity" evidence="1">
    <location>
        <begin position="1146"/>
        <end position="1170"/>
    </location>
</feature>
<evidence type="ECO:0000313" key="2">
    <source>
        <dbReference type="EMBL" id="KPA42186.1"/>
    </source>
</evidence>
<feature type="region of interest" description="Disordered" evidence="1">
    <location>
        <begin position="1"/>
        <end position="153"/>
    </location>
</feature>
<feature type="compositionally biased region" description="Low complexity" evidence="1">
    <location>
        <begin position="780"/>
        <end position="789"/>
    </location>
</feature>
<feature type="region of interest" description="Disordered" evidence="1">
    <location>
        <begin position="179"/>
        <end position="214"/>
    </location>
</feature>